<dbReference type="CDD" id="cd06579">
    <property type="entry name" value="TM_PBP1_transp_AraH_like"/>
    <property type="match status" value="1"/>
</dbReference>
<feature type="transmembrane region" description="Helical" evidence="6">
    <location>
        <begin position="290"/>
        <end position="310"/>
    </location>
</feature>
<comment type="caution">
    <text evidence="7">The sequence shown here is derived from an EMBL/GenBank/DDBJ whole genome shotgun (WGS) entry which is preliminary data.</text>
</comment>
<feature type="transmembrane region" description="Helical" evidence="6">
    <location>
        <begin position="38"/>
        <end position="60"/>
    </location>
</feature>
<evidence type="ECO:0000256" key="5">
    <source>
        <dbReference type="ARBA" id="ARBA00023136"/>
    </source>
</evidence>
<dbReference type="InterPro" id="IPR001851">
    <property type="entry name" value="ABC_transp_permease"/>
</dbReference>
<dbReference type="EMBL" id="JAOVZR010000001">
    <property type="protein sequence ID" value="MCY0150178.1"/>
    <property type="molecule type" value="Genomic_DNA"/>
</dbReference>
<organism evidence="7 8">
    <name type="scientific">Hoeflea algicola</name>
    <dbReference type="NCBI Taxonomy" id="2983763"/>
    <lineage>
        <taxon>Bacteria</taxon>
        <taxon>Pseudomonadati</taxon>
        <taxon>Pseudomonadota</taxon>
        <taxon>Alphaproteobacteria</taxon>
        <taxon>Hyphomicrobiales</taxon>
        <taxon>Rhizobiaceae</taxon>
        <taxon>Hoeflea</taxon>
    </lineage>
</organism>
<protein>
    <submittedName>
        <fullName evidence="7">ABC transporter permease</fullName>
    </submittedName>
</protein>
<evidence type="ECO:0000256" key="2">
    <source>
        <dbReference type="ARBA" id="ARBA00022475"/>
    </source>
</evidence>
<reference evidence="7" key="1">
    <citation type="submission" date="2022-10" db="EMBL/GenBank/DDBJ databases">
        <title>Hoeflea sp. G2-23, isolated from marine algae.</title>
        <authorList>
            <person name="Kristyanto S."/>
            <person name="Kim J.M."/>
            <person name="Jeon C.O."/>
        </authorList>
    </citation>
    <scope>NUCLEOTIDE SEQUENCE</scope>
    <source>
        <strain evidence="7">G2-23</strain>
    </source>
</reference>
<gene>
    <name evidence="7" type="ORF">OEG84_21340</name>
</gene>
<feature type="transmembrane region" description="Helical" evidence="6">
    <location>
        <begin position="158"/>
        <end position="179"/>
    </location>
</feature>
<dbReference type="Proteomes" id="UP001073227">
    <property type="component" value="Unassembled WGS sequence"/>
</dbReference>
<keyword evidence="3 6" id="KW-0812">Transmembrane</keyword>
<name>A0ABT3ZEJ7_9HYPH</name>
<evidence type="ECO:0000256" key="4">
    <source>
        <dbReference type="ARBA" id="ARBA00022989"/>
    </source>
</evidence>
<feature type="transmembrane region" description="Helical" evidence="6">
    <location>
        <begin position="120"/>
        <end position="138"/>
    </location>
</feature>
<sequence length="328" mass="33579">MRSLLEGRSQILLAYASAIILLIATSFVSPGFLSESNLRLTVILAAFIGIVSIGQTFVVIGAGIDLSIPWVLNCAAVTMAMLAGGQDGNLAWVVPLVLFGGMAVGIFNGIGVAIAGVPPIIMTLATNVILQGVILVFTGGRPTPPTPEFITYLAVGRIGPVPVLGLIWLVLAVVATFVLSRTVFGRQLYAVGDNAEVARYSGVPTVRTTIATYVISGFTAALAGILLTGYSGQAYLGMGDAYLFTSVAAVAIGGASILGGTGTYVGTVAGALILTILNGLLPALNLSSGALQVVYGLVILVTVAASGETVQRLGQVLFRKRSRPQGGE</sequence>
<evidence type="ECO:0000256" key="3">
    <source>
        <dbReference type="ARBA" id="ARBA00022692"/>
    </source>
</evidence>
<evidence type="ECO:0000256" key="6">
    <source>
        <dbReference type="SAM" id="Phobius"/>
    </source>
</evidence>
<comment type="subcellular location">
    <subcellularLocation>
        <location evidence="1">Cell membrane</location>
        <topology evidence="1">Multi-pass membrane protein</topology>
    </subcellularLocation>
</comment>
<feature type="transmembrane region" description="Helical" evidence="6">
    <location>
        <begin position="265"/>
        <end position="284"/>
    </location>
</feature>
<keyword evidence="2" id="KW-1003">Cell membrane</keyword>
<dbReference type="Pfam" id="PF02653">
    <property type="entry name" value="BPD_transp_2"/>
    <property type="match status" value="1"/>
</dbReference>
<proteinExistence type="predicted"/>
<feature type="transmembrane region" description="Helical" evidence="6">
    <location>
        <begin position="210"/>
        <end position="229"/>
    </location>
</feature>
<evidence type="ECO:0000313" key="7">
    <source>
        <dbReference type="EMBL" id="MCY0150178.1"/>
    </source>
</evidence>
<evidence type="ECO:0000256" key="1">
    <source>
        <dbReference type="ARBA" id="ARBA00004651"/>
    </source>
</evidence>
<accession>A0ABT3ZEJ7</accession>
<evidence type="ECO:0000313" key="8">
    <source>
        <dbReference type="Proteomes" id="UP001073227"/>
    </source>
</evidence>
<keyword evidence="5 6" id="KW-0472">Membrane</keyword>
<dbReference type="RefSeq" id="WP_267655617.1">
    <property type="nucleotide sequence ID" value="NZ_JAOVZR010000001.1"/>
</dbReference>
<dbReference type="PANTHER" id="PTHR32196">
    <property type="entry name" value="ABC TRANSPORTER PERMEASE PROTEIN YPHD-RELATED-RELATED"/>
    <property type="match status" value="1"/>
</dbReference>
<keyword evidence="8" id="KW-1185">Reference proteome</keyword>
<feature type="transmembrane region" description="Helical" evidence="6">
    <location>
        <begin position="12"/>
        <end position="32"/>
    </location>
</feature>
<feature type="transmembrane region" description="Helical" evidence="6">
    <location>
        <begin position="90"/>
        <end position="113"/>
    </location>
</feature>
<feature type="transmembrane region" description="Helical" evidence="6">
    <location>
        <begin position="241"/>
        <end position="258"/>
    </location>
</feature>
<keyword evidence="4 6" id="KW-1133">Transmembrane helix</keyword>